<keyword evidence="7" id="KW-1185">Reference proteome</keyword>
<feature type="domain" description="Cytochrome C Planctomycete-type" evidence="5">
    <location>
        <begin position="103"/>
        <end position="159"/>
    </location>
</feature>
<feature type="compositionally biased region" description="Low complexity" evidence="4">
    <location>
        <begin position="67"/>
        <end position="84"/>
    </location>
</feature>
<dbReference type="InterPro" id="IPR050349">
    <property type="entry name" value="WD_LIS1/nudF_dynein_reg"/>
</dbReference>
<evidence type="ECO:0000256" key="3">
    <source>
        <dbReference type="PROSITE-ProRule" id="PRU00221"/>
    </source>
</evidence>
<evidence type="ECO:0000256" key="1">
    <source>
        <dbReference type="ARBA" id="ARBA00022574"/>
    </source>
</evidence>
<evidence type="ECO:0000313" key="7">
    <source>
        <dbReference type="Proteomes" id="UP000280296"/>
    </source>
</evidence>
<dbReference type="Pfam" id="PF00400">
    <property type="entry name" value="WD40"/>
    <property type="match status" value="5"/>
</dbReference>
<feature type="repeat" description="WD" evidence="3">
    <location>
        <begin position="466"/>
        <end position="507"/>
    </location>
</feature>
<dbReference type="PANTHER" id="PTHR44129">
    <property type="entry name" value="WD REPEAT-CONTAINING PROTEIN POP1"/>
    <property type="match status" value="1"/>
</dbReference>
<feature type="region of interest" description="Disordered" evidence="4">
    <location>
        <begin position="1"/>
        <end position="30"/>
    </location>
</feature>
<feature type="region of interest" description="Disordered" evidence="4">
    <location>
        <begin position="57"/>
        <end position="84"/>
    </location>
</feature>
<feature type="repeat" description="WD" evidence="3">
    <location>
        <begin position="381"/>
        <end position="413"/>
    </location>
</feature>
<dbReference type="InterPro" id="IPR001680">
    <property type="entry name" value="WD40_rpt"/>
</dbReference>
<dbReference type="Gene3D" id="2.130.10.10">
    <property type="entry name" value="YVTN repeat-like/Quinoprotein amine dehydrogenase"/>
    <property type="match status" value="2"/>
</dbReference>
<gene>
    <name evidence="6" type="ORF">TsocGM_06360</name>
</gene>
<dbReference type="PROSITE" id="PS00678">
    <property type="entry name" value="WD_REPEATS_1"/>
    <property type="match status" value="1"/>
</dbReference>
<dbReference type="AlphaFoldDB" id="A0A432MM95"/>
<dbReference type="SMART" id="SM00320">
    <property type="entry name" value="WD40"/>
    <property type="match status" value="6"/>
</dbReference>
<reference evidence="6 7" key="2">
    <citation type="submission" date="2019-01" db="EMBL/GenBank/DDBJ databases">
        <title>Tautonia sociabilis, a novel thermotolerant planctomycete of Isosphaeraceae family, isolated from a 4000 m deep subterranean habitat.</title>
        <authorList>
            <person name="Kovaleva O.L."/>
            <person name="Elcheninov A.G."/>
            <person name="Van Heerden E."/>
            <person name="Toshchakov S.V."/>
            <person name="Novikov A."/>
            <person name="Bonch-Osmolovskaya E.A."/>
            <person name="Kublanov I.V."/>
        </authorList>
    </citation>
    <scope>NUCLEOTIDE SEQUENCE [LARGE SCALE GENOMIC DNA]</scope>
    <source>
        <strain evidence="6 7">GM2012</strain>
    </source>
</reference>
<evidence type="ECO:0000259" key="5">
    <source>
        <dbReference type="Pfam" id="PF07635"/>
    </source>
</evidence>
<dbReference type="SUPFAM" id="SSF50998">
    <property type="entry name" value="Quinoprotein alcohol dehydrogenase-like"/>
    <property type="match status" value="1"/>
</dbReference>
<protein>
    <recommendedName>
        <fullName evidence="5">Cytochrome C Planctomycete-type domain-containing protein</fullName>
    </recommendedName>
</protein>
<evidence type="ECO:0000256" key="4">
    <source>
        <dbReference type="SAM" id="MobiDB-lite"/>
    </source>
</evidence>
<organism evidence="6 7">
    <name type="scientific">Tautonia sociabilis</name>
    <dbReference type="NCBI Taxonomy" id="2080755"/>
    <lineage>
        <taxon>Bacteria</taxon>
        <taxon>Pseudomonadati</taxon>
        <taxon>Planctomycetota</taxon>
        <taxon>Planctomycetia</taxon>
        <taxon>Isosphaerales</taxon>
        <taxon>Isosphaeraceae</taxon>
        <taxon>Tautonia</taxon>
    </lineage>
</organism>
<dbReference type="Pfam" id="PF07635">
    <property type="entry name" value="PSCyt1"/>
    <property type="match status" value="1"/>
</dbReference>
<dbReference type="InterPro" id="IPR011047">
    <property type="entry name" value="Quinoprotein_ADH-like_sf"/>
</dbReference>
<name>A0A432MM95_9BACT</name>
<dbReference type="EMBL" id="RYZH01000009">
    <property type="protein sequence ID" value="RUL88541.1"/>
    <property type="molecule type" value="Genomic_DNA"/>
</dbReference>
<keyword evidence="2" id="KW-0677">Repeat</keyword>
<dbReference type="InterPro" id="IPR015943">
    <property type="entry name" value="WD40/YVTN_repeat-like_dom_sf"/>
</dbReference>
<dbReference type="CDD" id="cd00200">
    <property type="entry name" value="WD40"/>
    <property type="match status" value="1"/>
</dbReference>
<feature type="repeat" description="WD" evidence="3">
    <location>
        <begin position="297"/>
        <end position="338"/>
    </location>
</feature>
<reference evidence="6 7" key="1">
    <citation type="submission" date="2018-12" db="EMBL/GenBank/DDBJ databases">
        <authorList>
            <person name="Toschakov S.V."/>
        </authorList>
    </citation>
    <scope>NUCLEOTIDE SEQUENCE [LARGE SCALE GENOMIC DNA]</scope>
    <source>
        <strain evidence="6 7">GM2012</strain>
    </source>
</reference>
<evidence type="ECO:0000313" key="6">
    <source>
        <dbReference type="EMBL" id="RUL88541.1"/>
    </source>
</evidence>
<dbReference type="PROSITE" id="PS50082">
    <property type="entry name" value="WD_REPEATS_2"/>
    <property type="match status" value="4"/>
</dbReference>
<feature type="repeat" description="WD" evidence="3">
    <location>
        <begin position="339"/>
        <end position="380"/>
    </location>
</feature>
<dbReference type="InterPro" id="IPR011429">
    <property type="entry name" value="Cyt_c_Planctomycete-type"/>
</dbReference>
<accession>A0A432MM95</accession>
<dbReference type="InterPro" id="IPR019775">
    <property type="entry name" value="WD40_repeat_CS"/>
</dbReference>
<comment type="caution">
    <text evidence="6">The sequence shown here is derived from an EMBL/GenBank/DDBJ whole genome shotgun (WGS) entry which is preliminary data.</text>
</comment>
<dbReference type="Proteomes" id="UP000280296">
    <property type="component" value="Unassembled WGS sequence"/>
</dbReference>
<sequence>MRCWYEPDRSPVPPDSSDPPGGRTRMTRLPSPSIPFGLALALALASAMLWNAPLRAQDEEPEPQPQPEANANANADAEAPAGAEEGAKVSFLKDVAPILVESCVGCHNPKKAESRYDLTSFAALAKGGAMGEGIMLEPGDPDLSYFVELIRPEGAPRMPYKADPLPEDKRMIIERWVAEGAEYDGEDPEADWVALVNASRKVVIPDSYPYPMPITALAFAPSGDRVIVSGYHELNTYAIADGSLVRREPGVAERVYDIAYSPDGSRLATAAGNPGLSGEATLWTVGEDGVLSDPKTLVEAGDAVFCVAFSPDGKRLAVGGADRTIRVFDVESGERLAEVEDHADWVLDVTFSPDGSRLATASRDKTSKLFDANSYESLVTFPGHGETVYCVGFSGDGKTVFSGGGDARIRNWNPDEDAKQVREIGGFGGPVFDLKVFADGQSLAACGSDTVVRLFNPADGAQKHAMQGHGDWVYRLAVSPDGSCLASGCWDGTVKIWNVADGALKSTLIAAPGHSAEAEAEAEAADAQ</sequence>
<keyword evidence="1 3" id="KW-0853">WD repeat</keyword>
<dbReference type="PROSITE" id="PS50294">
    <property type="entry name" value="WD_REPEATS_REGION"/>
    <property type="match status" value="4"/>
</dbReference>
<evidence type="ECO:0000256" key="2">
    <source>
        <dbReference type="ARBA" id="ARBA00022737"/>
    </source>
</evidence>
<proteinExistence type="predicted"/>